<dbReference type="AlphaFoldDB" id="A0A7J4CYV8"/>
<gene>
    <name evidence="3" type="primary">dcd</name>
    <name evidence="3" type="ORF">EYO15_01890</name>
</gene>
<dbReference type="EMBL" id="DTTC01000104">
    <property type="protein sequence ID" value="HIA97916.1"/>
    <property type="molecule type" value="Genomic_DNA"/>
</dbReference>
<dbReference type="PANTHER" id="PTHR42680:SF3">
    <property type="entry name" value="DCTP DEAMINASE"/>
    <property type="match status" value="1"/>
</dbReference>
<dbReference type="EC" id="3.5.4.13" evidence="3"/>
<sequence length="158" mass="16992">MTVLSDEAILSAIDLGELEIEPFNADNLTPNGYDLTIDEIEIPQKSKVSKGSLDIPAGARFAISTKERISCGANLCAQLWLRTSWARKGIACSFGKIDSGFDGTLTLLGFNSSDGDVSISVGTTFAQVVFEMLSGPARSLYSERSGNYQNQKGVTWSK</sequence>
<dbReference type="CDD" id="cd07557">
    <property type="entry name" value="trimeric_dUTPase"/>
    <property type="match status" value="1"/>
</dbReference>
<dbReference type="NCBIfam" id="TIGR02274">
    <property type="entry name" value="dCTP_deam"/>
    <property type="match status" value="1"/>
</dbReference>
<dbReference type="InterPro" id="IPR036157">
    <property type="entry name" value="dUTPase-like_sf"/>
</dbReference>
<evidence type="ECO:0000256" key="1">
    <source>
        <dbReference type="ARBA" id="ARBA00022801"/>
    </source>
</evidence>
<evidence type="ECO:0000313" key="3">
    <source>
        <dbReference type="EMBL" id="HIA97916.1"/>
    </source>
</evidence>
<dbReference type="SUPFAM" id="SSF51283">
    <property type="entry name" value="dUTPase-like"/>
    <property type="match status" value="1"/>
</dbReference>
<dbReference type="InterPro" id="IPR033704">
    <property type="entry name" value="dUTPase_trimeric"/>
</dbReference>
<dbReference type="Pfam" id="PF22769">
    <property type="entry name" value="DCD"/>
    <property type="match status" value="1"/>
</dbReference>
<name>A0A7J4CYV8_9ARCH</name>
<keyword evidence="2" id="KW-0546">Nucleotide metabolism</keyword>
<organism evidence="3 4">
    <name type="scientific">Marine Group III euryarchaeote</name>
    <dbReference type="NCBI Taxonomy" id="2173149"/>
    <lineage>
        <taxon>Archaea</taxon>
        <taxon>Methanobacteriati</taxon>
        <taxon>Thermoplasmatota</taxon>
        <taxon>Thermoplasmata</taxon>
        <taxon>Candidatus Thermoprofundales</taxon>
    </lineage>
</organism>
<dbReference type="GO" id="GO:0006229">
    <property type="term" value="P:dUTP biosynthetic process"/>
    <property type="evidence" value="ECO:0007669"/>
    <property type="project" value="InterPro"/>
</dbReference>
<protein>
    <submittedName>
        <fullName evidence="3">dCTP deaminase</fullName>
        <ecNumber evidence="3">3.5.4.13</ecNumber>
    </submittedName>
</protein>
<dbReference type="Proteomes" id="UP000589132">
    <property type="component" value="Unassembled WGS sequence"/>
</dbReference>
<dbReference type="GO" id="GO:0008829">
    <property type="term" value="F:dCTP deaminase activity"/>
    <property type="evidence" value="ECO:0007669"/>
    <property type="project" value="UniProtKB-EC"/>
</dbReference>
<dbReference type="PANTHER" id="PTHR42680">
    <property type="entry name" value="DCTP DEAMINASE"/>
    <property type="match status" value="1"/>
</dbReference>
<comment type="caution">
    <text evidence="3">The sequence shown here is derived from an EMBL/GenBank/DDBJ whole genome shotgun (WGS) entry which is preliminary data.</text>
</comment>
<reference evidence="4" key="1">
    <citation type="journal article" date="2019" name="bioRxiv">
        <title>Genome diversification in globally distributed novel marine Proteobacteria is linked to environmental adaptation.</title>
        <authorList>
            <person name="Zhou Z."/>
            <person name="Tran P.Q."/>
            <person name="Kieft K."/>
            <person name="Anantharaman K."/>
        </authorList>
    </citation>
    <scope>NUCLEOTIDE SEQUENCE [LARGE SCALE GENOMIC DNA]</scope>
</reference>
<evidence type="ECO:0000256" key="2">
    <source>
        <dbReference type="ARBA" id="ARBA00023080"/>
    </source>
</evidence>
<keyword evidence="1 3" id="KW-0378">Hydrolase</keyword>
<dbReference type="Gene3D" id="2.70.40.10">
    <property type="match status" value="1"/>
</dbReference>
<accession>A0A7J4CYV8</accession>
<evidence type="ECO:0000313" key="4">
    <source>
        <dbReference type="Proteomes" id="UP000589132"/>
    </source>
</evidence>
<dbReference type="InterPro" id="IPR011962">
    <property type="entry name" value="dCTP_deaminase"/>
</dbReference>
<proteinExistence type="predicted"/>